<feature type="compositionally biased region" description="Basic residues" evidence="6">
    <location>
        <begin position="436"/>
        <end position="445"/>
    </location>
</feature>
<reference evidence="8 9" key="1">
    <citation type="submission" date="2023-03" db="EMBL/GenBank/DDBJ databases">
        <authorList>
            <person name="Mo P."/>
        </authorList>
    </citation>
    <scope>NUCLEOTIDE SEQUENCE [LARGE SCALE GENOMIC DNA]</scope>
    <source>
        <strain evidence="8 9">HUAS 5</strain>
    </source>
</reference>
<dbReference type="InterPro" id="IPR036259">
    <property type="entry name" value="MFS_trans_sf"/>
</dbReference>
<evidence type="ECO:0000256" key="5">
    <source>
        <dbReference type="ARBA" id="ARBA00023136"/>
    </source>
</evidence>
<feature type="transmembrane region" description="Helical" evidence="7">
    <location>
        <begin position="64"/>
        <end position="88"/>
    </location>
</feature>
<feature type="region of interest" description="Disordered" evidence="6">
    <location>
        <begin position="1"/>
        <end position="26"/>
    </location>
</feature>
<proteinExistence type="predicted"/>
<feature type="transmembrane region" description="Helical" evidence="7">
    <location>
        <begin position="397"/>
        <end position="418"/>
    </location>
</feature>
<feature type="transmembrane region" description="Helical" evidence="7">
    <location>
        <begin position="127"/>
        <end position="148"/>
    </location>
</feature>
<evidence type="ECO:0000313" key="8">
    <source>
        <dbReference type="EMBL" id="WGD44269.1"/>
    </source>
</evidence>
<feature type="transmembrane region" description="Helical" evidence="7">
    <location>
        <begin position="248"/>
        <end position="269"/>
    </location>
</feature>
<feature type="region of interest" description="Disordered" evidence="6">
    <location>
        <begin position="421"/>
        <end position="445"/>
    </location>
</feature>
<evidence type="ECO:0000256" key="6">
    <source>
        <dbReference type="SAM" id="MobiDB-lite"/>
    </source>
</evidence>
<dbReference type="Proteomes" id="UP001216440">
    <property type="component" value="Chromosome"/>
</dbReference>
<keyword evidence="2" id="KW-1003">Cell membrane</keyword>
<feature type="transmembrane region" description="Helical" evidence="7">
    <location>
        <begin position="195"/>
        <end position="212"/>
    </location>
</feature>
<keyword evidence="4 7" id="KW-1133">Transmembrane helix</keyword>
<keyword evidence="3 7" id="KW-0812">Transmembrane</keyword>
<feature type="transmembrane region" description="Helical" evidence="7">
    <location>
        <begin position="370"/>
        <end position="391"/>
    </location>
</feature>
<evidence type="ECO:0000256" key="3">
    <source>
        <dbReference type="ARBA" id="ARBA00022692"/>
    </source>
</evidence>
<dbReference type="Pfam" id="PF07690">
    <property type="entry name" value="MFS_1"/>
    <property type="match status" value="1"/>
</dbReference>
<dbReference type="InterPro" id="IPR011701">
    <property type="entry name" value="MFS"/>
</dbReference>
<keyword evidence="5 7" id="KW-0472">Membrane</keyword>
<dbReference type="CDD" id="cd06173">
    <property type="entry name" value="MFS_MefA_like"/>
    <property type="match status" value="1"/>
</dbReference>
<feature type="transmembrane region" description="Helical" evidence="7">
    <location>
        <begin position="275"/>
        <end position="297"/>
    </location>
</feature>
<feature type="transmembrane region" description="Helical" evidence="7">
    <location>
        <begin position="334"/>
        <end position="358"/>
    </location>
</feature>
<evidence type="ECO:0000256" key="4">
    <source>
        <dbReference type="ARBA" id="ARBA00022989"/>
    </source>
</evidence>
<feature type="transmembrane region" description="Helical" evidence="7">
    <location>
        <begin position="37"/>
        <end position="58"/>
    </location>
</feature>
<dbReference type="PANTHER" id="PTHR23513:SF17">
    <property type="entry name" value="MEMBRANE PROTEIN"/>
    <property type="match status" value="1"/>
</dbReference>
<name>A0ABY8K7L6_9ACTN</name>
<evidence type="ECO:0000313" key="9">
    <source>
        <dbReference type="Proteomes" id="UP001216440"/>
    </source>
</evidence>
<feature type="transmembrane region" description="Helical" evidence="7">
    <location>
        <begin position="309"/>
        <end position="328"/>
    </location>
</feature>
<gene>
    <name evidence="8" type="ORF">PYS65_31330</name>
</gene>
<sequence length="445" mass="44539">MPTGDETAESPGAACGVPSAQGGGRHSRVQERLPRSYLWWLVGILVSLVGNVVFYFALGWAASAYGGSVAGLVLSAVTLPRVLLLLVGGAVGDRVSARRVLITGDAVMLVLSLGLATLAHHLGAPPWLLIATGIAVGVVDALYLPASGSMPRRMVAEAQLPRALSLRQVGGQVITMGGGPLGGVLVGLAGLAGAAAFNAVTFAFTLIVLALVRPRYEAARSSAAAGLLKEAMDGVRVAFAHPVLRPGLCLTGFAAGFLLPVLSLLVPLLAREREWGAGAAGLVIGAQGVGMVAITLVVVRRGPLGRPGLLSAGALVLAGAGVLALALAPGTAGAVTAGVVVGVGNGIFSAHIAPLVLAAAPESHLSRVQAVLVLVQSLALLLMNSVLGAFVDLEGATVVLVACAVMLVGVGLAGLASGPLRNDRTGLRPPAEPGRPRRPRTGGTA</sequence>
<dbReference type="Gene3D" id="1.20.1250.20">
    <property type="entry name" value="MFS general substrate transporter like domains"/>
    <property type="match status" value="1"/>
</dbReference>
<evidence type="ECO:0000256" key="2">
    <source>
        <dbReference type="ARBA" id="ARBA00022475"/>
    </source>
</evidence>
<protein>
    <submittedName>
        <fullName evidence="8">MFS transporter</fullName>
    </submittedName>
</protein>
<comment type="subcellular location">
    <subcellularLocation>
        <location evidence="1">Cell membrane</location>
        <topology evidence="1">Multi-pass membrane protein</topology>
    </subcellularLocation>
</comment>
<dbReference type="RefSeq" id="WP_279337301.1">
    <property type="nucleotide sequence ID" value="NZ_CP121682.1"/>
</dbReference>
<dbReference type="PANTHER" id="PTHR23513">
    <property type="entry name" value="INTEGRAL MEMBRANE EFFLUX PROTEIN-RELATED"/>
    <property type="match status" value="1"/>
</dbReference>
<evidence type="ECO:0000256" key="7">
    <source>
        <dbReference type="SAM" id="Phobius"/>
    </source>
</evidence>
<accession>A0ABY8K7L6</accession>
<feature type="transmembrane region" description="Helical" evidence="7">
    <location>
        <begin position="169"/>
        <end position="189"/>
    </location>
</feature>
<dbReference type="SUPFAM" id="SSF103473">
    <property type="entry name" value="MFS general substrate transporter"/>
    <property type="match status" value="1"/>
</dbReference>
<feature type="transmembrane region" description="Helical" evidence="7">
    <location>
        <begin position="100"/>
        <end position="121"/>
    </location>
</feature>
<organism evidence="8 9">
    <name type="scientific">Streptomyces cathayae</name>
    <dbReference type="NCBI Taxonomy" id="3031124"/>
    <lineage>
        <taxon>Bacteria</taxon>
        <taxon>Bacillati</taxon>
        <taxon>Actinomycetota</taxon>
        <taxon>Actinomycetes</taxon>
        <taxon>Kitasatosporales</taxon>
        <taxon>Streptomycetaceae</taxon>
        <taxon>Streptomyces</taxon>
    </lineage>
</organism>
<evidence type="ECO:0000256" key="1">
    <source>
        <dbReference type="ARBA" id="ARBA00004651"/>
    </source>
</evidence>
<dbReference type="EMBL" id="CP121682">
    <property type="protein sequence ID" value="WGD44269.1"/>
    <property type="molecule type" value="Genomic_DNA"/>
</dbReference>
<keyword evidence="9" id="KW-1185">Reference proteome</keyword>